<dbReference type="Pfam" id="PF26421">
    <property type="entry name" value="Avidin_like"/>
    <property type="match status" value="1"/>
</dbReference>
<dbReference type="EMBL" id="JAUUTP010000023">
    <property type="protein sequence ID" value="MDP1420437.1"/>
    <property type="molecule type" value="Genomic_DNA"/>
</dbReference>
<evidence type="ECO:0000313" key="2">
    <source>
        <dbReference type="Proteomes" id="UP001178277"/>
    </source>
</evidence>
<evidence type="ECO:0000313" key="1">
    <source>
        <dbReference type="EMBL" id="MDP1420437.1"/>
    </source>
</evidence>
<sequence>MFNYDGRVFKAKVNSENGEVSGNTSFHYSQEGSILSASYHGGEIVKGTLIGLVNMDGSLEFRYNHINEKGEIRGGSCLSTPEMLPDGRIRLHEKWKWSDLEQSEGHSIIEEVKKNNNLHRRV</sequence>
<name>A0AA90SS31_9BACI</name>
<reference evidence="1" key="1">
    <citation type="submission" date="2023-07" db="EMBL/GenBank/DDBJ databases">
        <title>Murine gut Bacillus species.</title>
        <authorList>
            <person name="Gutman E."/>
            <person name="Hashuel R."/>
            <person name="Litvak Y."/>
        </authorList>
    </citation>
    <scope>NUCLEOTIDE SEQUENCE</scope>
    <source>
        <strain evidence="1">RU283</strain>
    </source>
</reference>
<protein>
    <submittedName>
        <fullName evidence="1">N-acetylglutamate synthase</fullName>
    </submittedName>
</protein>
<dbReference type="AlphaFoldDB" id="A0AA90SS31"/>
<dbReference type="Proteomes" id="UP001178277">
    <property type="component" value="Unassembled WGS sequence"/>
</dbReference>
<comment type="caution">
    <text evidence="1">The sequence shown here is derived from an EMBL/GenBank/DDBJ whole genome shotgun (WGS) entry which is preliminary data.</text>
</comment>
<organism evidence="1 2">
    <name type="scientific">Peribacillus simplex</name>
    <dbReference type="NCBI Taxonomy" id="1478"/>
    <lineage>
        <taxon>Bacteria</taxon>
        <taxon>Bacillati</taxon>
        <taxon>Bacillota</taxon>
        <taxon>Bacilli</taxon>
        <taxon>Bacillales</taxon>
        <taxon>Bacillaceae</taxon>
        <taxon>Peribacillus</taxon>
    </lineage>
</organism>
<dbReference type="RefSeq" id="WP_305161594.1">
    <property type="nucleotide sequence ID" value="NZ_JAUUTP010000023.1"/>
</dbReference>
<gene>
    <name evidence="1" type="ORF">Q8G35_19145</name>
</gene>
<dbReference type="InterPro" id="IPR058595">
    <property type="entry name" value="Avidin-like"/>
</dbReference>
<proteinExistence type="predicted"/>
<accession>A0AA90SS31</accession>